<gene>
    <name evidence="1" type="ORF">P7K49_014693</name>
</gene>
<reference evidence="1 2" key="1">
    <citation type="submission" date="2023-05" db="EMBL/GenBank/DDBJ databases">
        <title>B98-5 Cell Line De Novo Hybrid Assembly: An Optical Mapping Approach.</title>
        <authorList>
            <person name="Kananen K."/>
            <person name="Auerbach J.A."/>
            <person name="Kautto E."/>
            <person name="Blachly J.S."/>
        </authorList>
    </citation>
    <scope>NUCLEOTIDE SEQUENCE [LARGE SCALE GENOMIC DNA]</scope>
    <source>
        <strain evidence="1">B95-8</strain>
        <tissue evidence="1">Cell line</tissue>
    </source>
</reference>
<evidence type="ECO:0000313" key="2">
    <source>
        <dbReference type="Proteomes" id="UP001266305"/>
    </source>
</evidence>
<keyword evidence="2" id="KW-1185">Reference proteome</keyword>
<comment type="caution">
    <text evidence="1">The sequence shown here is derived from an EMBL/GenBank/DDBJ whole genome shotgun (WGS) entry which is preliminary data.</text>
</comment>
<accession>A0ABQ9V732</accession>
<dbReference type="Proteomes" id="UP001266305">
    <property type="component" value="Unassembled WGS sequence"/>
</dbReference>
<protein>
    <submittedName>
        <fullName evidence="1">Uncharacterized protein</fullName>
    </submittedName>
</protein>
<feature type="non-terminal residue" evidence="1">
    <location>
        <position position="1"/>
    </location>
</feature>
<organism evidence="1 2">
    <name type="scientific">Saguinus oedipus</name>
    <name type="common">Cotton-top tamarin</name>
    <name type="synonym">Oedipomidas oedipus</name>
    <dbReference type="NCBI Taxonomy" id="9490"/>
    <lineage>
        <taxon>Eukaryota</taxon>
        <taxon>Metazoa</taxon>
        <taxon>Chordata</taxon>
        <taxon>Craniata</taxon>
        <taxon>Vertebrata</taxon>
        <taxon>Euteleostomi</taxon>
        <taxon>Mammalia</taxon>
        <taxon>Eutheria</taxon>
        <taxon>Euarchontoglires</taxon>
        <taxon>Primates</taxon>
        <taxon>Haplorrhini</taxon>
        <taxon>Platyrrhini</taxon>
        <taxon>Cebidae</taxon>
        <taxon>Callitrichinae</taxon>
        <taxon>Saguinus</taxon>
    </lineage>
</organism>
<name>A0ABQ9V732_SAGOE</name>
<evidence type="ECO:0000313" key="1">
    <source>
        <dbReference type="EMBL" id="KAK2105179.1"/>
    </source>
</evidence>
<proteinExistence type="predicted"/>
<sequence>ILVKGLWVLPNAGAIGPPITCLHPPIHLALCNYGGRDYDVEWLCLDVLLLPCVCTNI</sequence>
<dbReference type="EMBL" id="JASSZA010000007">
    <property type="protein sequence ID" value="KAK2105179.1"/>
    <property type="molecule type" value="Genomic_DNA"/>
</dbReference>